<organism evidence="1 2">
    <name type="scientific">Streptomyces goshikiensis</name>
    <dbReference type="NCBI Taxonomy" id="1942"/>
    <lineage>
        <taxon>Bacteria</taxon>
        <taxon>Bacillati</taxon>
        <taxon>Actinomycetota</taxon>
        <taxon>Actinomycetes</taxon>
        <taxon>Kitasatosporales</taxon>
        <taxon>Streptomycetaceae</taxon>
        <taxon>Streptomyces</taxon>
    </lineage>
</organism>
<evidence type="ECO:0000313" key="1">
    <source>
        <dbReference type="EMBL" id="WUO45150.1"/>
    </source>
</evidence>
<name>A0ABZ1RF66_9ACTN</name>
<protein>
    <recommendedName>
        <fullName evidence="3">Beta-lactamase</fullName>
    </recommendedName>
</protein>
<dbReference type="Proteomes" id="UP001432075">
    <property type="component" value="Chromosome"/>
</dbReference>
<dbReference type="Gene3D" id="3.40.710.10">
    <property type="entry name" value="DD-peptidase/beta-lactamase superfamily"/>
    <property type="match status" value="1"/>
</dbReference>
<evidence type="ECO:0000313" key="2">
    <source>
        <dbReference type="Proteomes" id="UP001432075"/>
    </source>
</evidence>
<sequence length="246" mass="25291">MTPHSDEALYAKVSSAGPGAFWALGGPEGLQARSAAGTDAAHTDADAVHDVAGLAPVLALWPVIGCLVERGELSLHTPLTAHGPTTHQLLTRGAADGLPGLVPFVEGLCGAPLADCAAELVWRPLGMTRTGPGPDGTLRAPIADLGRFLGHLLSPADHPVPRAWTAESLRIRTGELTPARGLLWHPGPYGVWSYGDGPSLFVSPRHSRWAALVPGPGDAGSAALRTAFREAVFAGDAAEAAAVVRS</sequence>
<reference evidence="1" key="1">
    <citation type="submission" date="2022-10" db="EMBL/GenBank/DDBJ databases">
        <title>The complete genomes of actinobacterial strains from the NBC collection.</title>
        <authorList>
            <person name="Joergensen T.S."/>
            <person name="Alvarez Arevalo M."/>
            <person name="Sterndorff E.B."/>
            <person name="Faurdal D."/>
            <person name="Vuksanovic O."/>
            <person name="Mourched A.-S."/>
            <person name="Charusanti P."/>
            <person name="Shaw S."/>
            <person name="Blin K."/>
            <person name="Weber T."/>
        </authorList>
    </citation>
    <scope>NUCLEOTIDE SEQUENCE</scope>
    <source>
        <strain evidence="1">NBC_00283</strain>
    </source>
</reference>
<accession>A0ABZ1RF66</accession>
<dbReference type="RefSeq" id="WP_328775291.1">
    <property type="nucleotide sequence ID" value="NZ_CP108057.1"/>
</dbReference>
<dbReference type="InterPro" id="IPR012338">
    <property type="entry name" value="Beta-lactam/transpept-like"/>
</dbReference>
<dbReference type="SUPFAM" id="SSF56601">
    <property type="entry name" value="beta-lactamase/transpeptidase-like"/>
    <property type="match status" value="1"/>
</dbReference>
<dbReference type="EMBL" id="CP108057">
    <property type="protein sequence ID" value="WUO45150.1"/>
    <property type="molecule type" value="Genomic_DNA"/>
</dbReference>
<proteinExistence type="predicted"/>
<gene>
    <name evidence="1" type="ORF">OHU17_04575</name>
</gene>
<keyword evidence="2" id="KW-1185">Reference proteome</keyword>
<evidence type="ECO:0008006" key="3">
    <source>
        <dbReference type="Google" id="ProtNLM"/>
    </source>
</evidence>